<dbReference type="Gene3D" id="3.40.50.300">
    <property type="entry name" value="P-loop containing nucleotide triphosphate hydrolases"/>
    <property type="match status" value="1"/>
</dbReference>
<dbReference type="EMBL" id="QEAN01000435">
    <property type="protein sequence ID" value="TPX37295.1"/>
    <property type="molecule type" value="Genomic_DNA"/>
</dbReference>
<dbReference type="AlphaFoldDB" id="A0A507CHY0"/>
<evidence type="ECO:0000256" key="1">
    <source>
        <dbReference type="SAM" id="MobiDB-lite"/>
    </source>
</evidence>
<dbReference type="Proteomes" id="UP000320475">
    <property type="component" value="Unassembled WGS sequence"/>
</dbReference>
<dbReference type="Proteomes" id="UP000317494">
    <property type="component" value="Unassembled WGS sequence"/>
</dbReference>
<feature type="compositionally biased region" description="Polar residues" evidence="1">
    <location>
        <begin position="67"/>
        <end position="76"/>
    </location>
</feature>
<evidence type="ECO:0000313" key="4">
    <source>
        <dbReference type="Proteomes" id="UP000317494"/>
    </source>
</evidence>
<dbReference type="EMBL" id="QEAM01000063">
    <property type="protein sequence ID" value="TPX47976.1"/>
    <property type="molecule type" value="Genomic_DNA"/>
</dbReference>
<keyword evidence="4" id="KW-1185">Reference proteome</keyword>
<comment type="caution">
    <text evidence="2">The sequence shown here is derived from an EMBL/GenBank/DDBJ whole genome shotgun (WGS) entry which is preliminary data.</text>
</comment>
<dbReference type="InterPro" id="IPR027417">
    <property type="entry name" value="P-loop_NTPase"/>
</dbReference>
<name>A0A507CHY0_9FUNG</name>
<protein>
    <submittedName>
        <fullName evidence="2">Uncharacterized protein</fullName>
    </submittedName>
</protein>
<evidence type="ECO:0000313" key="5">
    <source>
        <dbReference type="Proteomes" id="UP000320475"/>
    </source>
</evidence>
<organism evidence="2 4">
    <name type="scientific">Synchytrium endobioticum</name>
    <dbReference type="NCBI Taxonomy" id="286115"/>
    <lineage>
        <taxon>Eukaryota</taxon>
        <taxon>Fungi</taxon>
        <taxon>Fungi incertae sedis</taxon>
        <taxon>Chytridiomycota</taxon>
        <taxon>Chytridiomycota incertae sedis</taxon>
        <taxon>Chytridiomycetes</taxon>
        <taxon>Synchytriales</taxon>
        <taxon>Synchytriaceae</taxon>
        <taxon>Synchytrium</taxon>
    </lineage>
</organism>
<gene>
    <name evidence="3" type="ORF">SeLEV6574_g02331</name>
    <name evidence="2" type="ORF">SeMB42_g06955</name>
</gene>
<feature type="region of interest" description="Disordered" evidence="1">
    <location>
        <begin position="65"/>
        <end position="95"/>
    </location>
</feature>
<dbReference type="VEuPathDB" id="FungiDB:SeMB42_g06955"/>
<dbReference type="SUPFAM" id="SSF52540">
    <property type="entry name" value="P-loop containing nucleoside triphosphate hydrolases"/>
    <property type="match status" value="1"/>
</dbReference>
<sequence length="95" mass="10227">MYATSAFGVGVDLVDVLGVVILPGSVSTMLQLVQMIGRVGRRFSESIARKNLTAVVTIITDDPPAHQIQNGSTLDQGSIDEQEMDMTLGSYDIDR</sequence>
<proteinExistence type="predicted"/>
<evidence type="ECO:0000313" key="2">
    <source>
        <dbReference type="EMBL" id="TPX37295.1"/>
    </source>
</evidence>
<evidence type="ECO:0000313" key="3">
    <source>
        <dbReference type="EMBL" id="TPX47976.1"/>
    </source>
</evidence>
<accession>A0A507CHY0</accession>
<reference evidence="4 5" key="1">
    <citation type="journal article" date="2019" name="Sci. Rep.">
        <title>Comparative genomics of chytrid fungi reveal insights into the obligate biotrophic and pathogenic lifestyle of Synchytrium endobioticum.</title>
        <authorList>
            <person name="van de Vossenberg B.T.L.H."/>
            <person name="Warris S."/>
            <person name="Nguyen H.D.T."/>
            <person name="van Gent-Pelzer M.P.E."/>
            <person name="Joly D.L."/>
            <person name="van de Geest H.C."/>
            <person name="Bonants P.J.M."/>
            <person name="Smith D.S."/>
            <person name="Levesque C.A."/>
            <person name="van der Lee T.A.J."/>
        </authorList>
    </citation>
    <scope>NUCLEOTIDE SEQUENCE [LARGE SCALE GENOMIC DNA]</scope>
    <source>
        <strain evidence="3 5">LEV6574</strain>
        <strain evidence="2 4">MB42</strain>
    </source>
</reference>